<dbReference type="EMBL" id="JAKXMK010000017">
    <property type="protein sequence ID" value="MCH6168171.1"/>
    <property type="molecule type" value="Genomic_DNA"/>
</dbReference>
<accession>A0ABS9TIP5</accession>
<sequence length="103" mass="10824">MRPWLEAAIATVVGEIRDGRDTAARELCEVLLATGRRPFRTLHRRPGSGGFRVIIGLGAAAGLFAAAGPEGLIKKTPLGRVPDVARIADERAHGGRGSALRSS</sequence>
<organism evidence="2 3">
    <name type="scientific">Pseudonocardia alaniniphila</name>
    <dbReference type="NCBI Taxonomy" id="75291"/>
    <lineage>
        <taxon>Bacteria</taxon>
        <taxon>Bacillati</taxon>
        <taxon>Actinomycetota</taxon>
        <taxon>Actinomycetes</taxon>
        <taxon>Pseudonocardiales</taxon>
        <taxon>Pseudonocardiaceae</taxon>
        <taxon>Pseudonocardia</taxon>
    </lineage>
</organism>
<name>A0ABS9TIP5_9PSEU</name>
<keyword evidence="1" id="KW-1133">Transmembrane helix</keyword>
<proteinExistence type="predicted"/>
<dbReference type="Proteomes" id="UP001299970">
    <property type="component" value="Unassembled WGS sequence"/>
</dbReference>
<evidence type="ECO:0000313" key="2">
    <source>
        <dbReference type="EMBL" id="MCH6168171.1"/>
    </source>
</evidence>
<evidence type="ECO:0000256" key="1">
    <source>
        <dbReference type="SAM" id="Phobius"/>
    </source>
</evidence>
<evidence type="ECO:0000313" key="3">
    <source>
        <dbReference type="Proteomes" id="UP001299970"/>
    </source>
</evidence>
<comment type="caution">
    <text evidence="2">The sequence shown here is derived from an EMBL/GenBank/DDBJ whole genome shotgun (WGS) entry which is preliminary data.</text>
</comment>
<gene>
    <name evidence="2" type="ORF">MMF94_20980</name>
</gene>
<reference evidence="2 3" key="1">
    <citation type="submission" date="2022-03" db="EMBL/GenBank/DDBJ databases">
        <title>Pseudonocardia alaer sp. nov., a novel actinomycete isolated from reed forest soil.</title>
        <authorList>
            <person name="Wang L."/>
        </authorList>
    </citation>
    <scope>NUCLEOTIDE SEQUENCE [LARGE SCALE GENOMIC DNA]</scope>
    <source>
        <strain evidence="2 3">Y-16303</strain>
    </source>
</reference>
<feature type="transmembrane region" description="Helical" evidence="1">
    <location>
        <begin position="49"/>
        <end position="68"/>
    </location>
</feature>
<protein>
    <submittedName>
        <fullName evidence="2">Uncharacterized protein</fullName>
    </submittedName>
</protein>
<keyword evidence="3" id="KW-1185">Reference proteome</keyword>
<dbReference type="RefSeq" id="WP_241038813.1">
    <property type="nucleotide sequence ID" value="NZ_BAAAJF010000001.1"/>
</dbReference>
<keyword evidence="1" id="KW-0812">Transmembrane</keyword>
<keyword evidence="1" id="KW-0472">Membrane</keyword>